<gene>
    <name evidence="2" type="ORF">RJN63_10905</name>
</gene>
<dbReference type="InterPro" id="IPR046817">
    <property type="entry name" value="MmeI_N"/>
</dbReference>
<accession>A0AAE4K6J5</accession>
<feature type="domain" description="MmeI-like N-terminal" evidence="1">
    <location>
        <begin position="11"/>
        <end position="114"/>
    </location>
</feature>
<dbReference type="EMBL" id="JAVRAA010000005">
    <property type="protein sequence ID" value="MDT0337337.1"/>
    <property type="molecule type" value="Genomic_DNA"/>
</dbReference>
<comment type="caution">
    <text evidence="2">The sequence shown here is derived from an EMBL/GenBank/DDBJ whole genome shotgun (WGS) entry which is preliminary data.</text>
</comment>
<dbReference type="RefSeq" id="WP_310837653.1">
    <property type="nucleotide sequence ID" value="NZ_JAVLSM010000007.1"/>
</dbReference>
<protein>
    <recommendedName>
        <fullName evidence="1">MmeI-like N-terminal domain-containing protein</fullName>
    </recommendedName>
</protein>
<dbReference type="AlphaFoldDB" id="A0AAE4K6J5"/>
<name>A0AAE4K6J5_9BURK</name>
<proteinExistence type="predicted"/>
<dbReference type="Pfam" id="PF20464">
    <property type="entry name" value="MmeI_N"/>
    <property type="match status" value="1"/>
</dbReference>
<organism evidence="2">
    <name type="scientific">Herbaspirillum huttiense subsp. nephrolepidis</name>
    <dbReference type="NCBI Taxonomy" id="3075126"/>
    <lineage>
        <taxon>Bacteria</taxon>
        <taxon>Pseudomonadati</taxon>
        <taxon>Pseudomonadota</taxon>
        <taxon>Betaproteobacteria</taxon>
        <taxon>Burkholderiales</taxon>
        <taxon>Oxalobacteraceae</taxon>
        <taxon>Herbaspirillum</taxon>
    </lineage>
</organism>
<sequence>MPLSWNEIKDRAIAFSKEFEKDSSEDAEAKSFWDAFFHVFGITRRRVATFEQPVKKDDGKGGFIDLLWKGNLVVEHKSRGKNLNRAFVQAKQYFSGLKERDLPRYVLVSDFVSILRQSTTSPI</sequence>
<reference evidence="2" key="1">
    <citation type="submission" date="2023-02" db="EMBL/GenBank/DDBJ databases">
        <title>Description of Herbaspirillum huttiense subsp. nephrolepsisexaltata and Herbaspirillum huttiense subsp. lycopersicon.</title>
        <authorList>
            <person name="Poudel M."/>
            <person name="Sharma A."/>
            <person name="Goss E."/>
            <person name="Tapia J.H."/>
            <person name="Harmon C.M."/>
            <person name="Jones J.B."/>
        </authorList>
    </citation>
    <scope>NUCLEOTIDE SEQUENCE</scope>
    <source>
        <strain evidence="2">NC40101</strain>
    </source>
</reference>
<evidence type="ECO:0000259" key="1">
    <source>
        <dbReference type="Pfam" id="PF20464"/>
    </source>
</evidence>
<evidence type="ECO:0000313" key="2">
    <source>
        <dbReference type="EMBL" id="MDT0337337.1"/>
    </source>
</evidence>